<evidence type="ECO:0000313" key="2">
    <source>
        <dbReference type="Proteomes" id="UP001229421"/>
    </source>
</evidence>
<accession>A0AAD8LCK4</accession>
<keyword evidence="2" id="KW-1185">Reference proteome</keyword>
<comment type="caution">
    <text evidence="1">The sequence shown here is derived from an EMBL/GenBank/DDBJ whole genome shotgun (WGS) entry which is preliminary data.</text>
</comment>
<protein>
    <submittedName>
        <fullName evidence="1">Uncharacterized protein</fullName>
    </submittedName>
</protein>
<sequence>MSALWKKDDAIEGFRNWSYGQLGFEMWRMSRIDMSAQVNGVSLLLCGDRWKKKELKLGPVEDNLIVGTSRRQKVKVGTNENQYT</sequence>
<gene>
    <name evidence="1" type="ORF">QVD17_01685</name>
</gene>
<dbReference type="Proteomes" id="UP001229421">
    <property type="component" value="Unassembled WGS sequence"/>
</dbReference>
<name>A0AAD8LCK4_TARER</name>
<dbReference type="AlphaFoldDB" id="A0AAD8LCK4"/>
<proteinExistence type="predicted"/>
<dbReference type="EMBL" id="JAUHHV010000001">
    <property type="protein sequence ID" value="KAK1435912.1"/>
    <property type="molecule type" value="Genomic_DNA"/>
</dbReference>
<evidence type="ECO:0000313" key="1">
    <source>
        <dbReference type="EMBL" id="KAK1435912.1"/>
    </source>
</evidence>
<organism evidence="1 2">
    <name type="scientific">Tagetes erecta</name>
    <name type="common">African marigold</name>
    <dbReference type="NCBI Taxonomy" id="13708"/>
    <lineage>
        <taxon>Eukaryota</taxon>
        <taxon>Viridiplantae</taxon>
        <taxon>Streptophyta</taxon>
        <taxon>Embryophyta</taxon>
        <taxon>Tracheophyta</taxon>
        <taxon>Spermatophyta</taxon>
        <taxon>Magnoliopsida</taxon>
        <taxon>eudicotyledons</taxon>
        <taxon>Gunneridae</taxon>
        <taxon>Pentapetalae</taxon>
        <taxon>asterids</taxon>
        <taxon>campanulids</taxon>
        <taxon>Asterales</taxon>
        <taxon>Asteraceae</taxon>
        <taxon>Asteroideae</taxon>
        <taxon>Heliantheae alliance</taxon>
        <taxon>Tageteae</taxon>
        <taxon>Tagetes</taxon>
    </lineage>
</organism>
<reference evidence="1" key="1">
    <citation type="journal article" date="2023" name="bioRxiv">
        <title>Improved chromosome-level genome assembly for marigold (Tagetes erecta).</title>
        <authorList>
            <person name="Jiang F."/>
            <person name="Yuan L."/>
            <person name="Wang S."/>
            <person name="Wang H."/>
            <person name="Xu D."/>
            <person name="Wang A."/>
            <person name="Fan W."/>
        </authorList>
    </citation>
    <scope>NUCLEOTIDE SEQUENCE</scope>
    <source>
        <strain evidence="1">WSJ</strain>
        <tissue evidence="1">Leaf</tissue>
    </source>
</reference>